<dbReference type="HOGENOM" id="CLU_294709_0_0_14"/>
<dbReference type="EMBL" id="CP000061">
    <property type="protein sequence ID" value="ABC65643.1"/>
    <property type="molecule type" value="Genomic_DNA"/>
</dbReference>
<evidence type="ECO:0000256" key="1">
    <source>
        <dbReference type="SAM" id="Coils"/>
    </source>
</evidence>
<dbReference type="OrthoDB" id="385562at2"/>
<name>Q2NIV0_AYWBP</name>
<evidence type="ECO:0000313" key="2">
    <source>
        <dbReference type="EMBL" id="ABC65643.1"/>
    </source>
</evidence>
<dbReference type="KEGG" id="ayw:AYWB_526"/>
<organism evidence="2 3">
    <name type="scientific">Aster yellows witches'-broom phytoplasma (strain AYWB)</name>
    <dbReference type="NCBI Taxonomy" id="322098"/>
    <lineage>
        <taxon>Bacteria</taxon>
        <taxon>Bacillati</taxon>
        <taxon>Mycoplasmatota</taxon>
        <taxon>Mollicutes</taxon>
        <taxon>Acholeplasmatales</taxon>
        <taxon>Acholeplasmataceae</taxon>
        <taxon>Candidatus Phytoplasma</taxon>
        <taxon>16SrI (Aster yellows group)</taxon>
    </lineage>
</organism>
<feature type="coiled-coil region" evidence="1">
    <location>
        <begin position="49"/>
        <end position="232"/>
    </location>
</feature>
<accession>Q2NIV0</accession>
<sequence>MSSYYNRFLALFLKSNKKLSNEFFSPFLSQLTNNITKLKNTQEKKTTPKIITNKQNQQLNQRLQTLNNKHNTQTKQIQEKYNHILLNIYEQIEKLQTNKKTILQKYKSQQEKIQTLLNQELIYQKNKNNDKNLQLKEILQKELQEITKKNNQKETTLITNLNNKNNNINNLLIQIEKDKQKLELKKKKLNQESKQNFYTTDFNLNQKNTNLLKQLETTLNLQEKDKQKAINILEQIKTTKEQTYQKNITKTHKLYQNKLSINDKKLDIIKEAYQQERTLIQEKMKAFFLQIRPFPFINIPILFNYQIETSKKALFYNQKKNCLSYQNQKSLWSQQYHFINLLHQKAINMWHLEHYKQNKYKHIYQQTLEKIYHLIHQKTNYLFFQKINGIKEQIKTVLNLHLQETAIFDNQKDYQETFFAYQKTLLALQRKQNNYQIDYYYHFFEKKQEFELKTKSIALQLKLEKTKIQHYYLEQITTLKKEINNFQTQLTLNKIFQKDDFLTFKLTQEKEKYLFLQDVTLMQKDIYLLLQTQNIELLQTLNILLNNYPYWQKESTLLEQTLQQTQLQINTFASNYQNKTCIIKQTILDQIKTIIENNLFTIIQKQFNQTIYLLQKKHQLNQTNLQNEIDLNEQIIAFYDKQLTFLNQKINTEKNKGIQGFFHKYKQKGTDLYPLLYKIKTHKEYYEKNIKKLTQKKDKATKKHKHILEKTTIKHQKKINKTKLKITKLLNLWHYLKPVSKNIAITPLINFKISNKSFFNACQKTITNVIKDILFYNDYQKNIYQCLNNLLQEKIKKEQSLIQTTINTTNTIKHLNKVFYSQNELIKNFIHTSLEKKFKQNQISLLQEITKTIKSKEKSLTQTTNLMKEKLGLLNENLNDALINLNLSWQQTQKELRQKLSNLKKEALLNFEKKDKLFFENKKIAIKQKNNQIFKHFIKQKEKISQSFTQKRKSNHKKITKIGKQIQKTKKKLITKIKLTNFKTKIKTIFLKCSFFWQKQKGKFKIKHQQKQITKQIQKTIELDKQIS</sequence>
<keyword evidence="1" id="KW-0175">Coiled coil</keyword>
<feature type="coiled-coil region" evidence="1">
    <location>
        <begin position="683"/>
        <end position="710"/>
    </location>
</feature>
<evidence type="ECO:0000313" key="3">
    <source>
        <dbReference type="Proteomes" id="UP000001934"/>
    </source>
</evidence>
<dbReference type="STRING" id="322098.AYWB_526"/>
<reference evidence="2 3" key="1">
    <citation type="journal article" date="2006" name="J. Bacteriol.">
        <title>Living with genome instability: the adaptation of phytoplasmas to diverse environments of their insect and plant hosts.</title>
        <authorList>
            <person name="Bai X."/>
            <person name="Zhang J."/>
            <person name="Ewing A."/>
            <person name="Miller S.A."/>
            <person name="Jancso Radek A."/>
            <person name="Shevchenko D.V."/>
            <person name="Tsukerman K."/>
            <person name="Walunas T."/>
            <person name="Lapidus A."/>
            <person name="Campbell J.W."/>
            <person name="Hogenhout S.A."/>
        </authorList>
    </citation>
    <scope>NUCLEOTIDE SEQUENCE [LARGE SCALE GENOMIC DNA]</scope>
    <source>
        <strain evidence="2 3">AYWB</strain>
    </source>
</reference>
<proteinExistence type="predicted"/>
<dbReference type="RefSeq" id="WP_011412805.1">
    <property type="nucleotide sequence ID" value="NC_007716.1"/>
</dbReference>
<dbReference type="Proteomes" id="UP000001934">
    <property type="component" value="Chromosome"/>
</dbReference>
<dbReference type="AlphaFoldDB" id="Q2NIV0"/>
<protein>
    <submittedName>
        <fullName evidence="2">Uncharacterized protein</fullName>
    </submittedName>
</protein>
<keyword evidence="3" id="KW-1185">Reference proteome</keyword>
<gene>
    <name evidence="2" type="ordered locus">AYWB_526</name>
</gene>